<sequence>MARHLHTHLSCGHLDHIRRALCKYLSSVKYVHVRYWARLPMQDRAPHQDPDLISLWRARSAIHTLQCAGHLDLEDDYSDMENQRPGCAFPDEADTIWHYMVLASKLYPSLVSSDQVYGSKSKPIVFSRNVRWDQGSTKKRRRDVIWAIHGTAFNFHDETIHRHPAAAASSRAEPLSTHTQIISASLICVANTKARLLVHRALFRCLL</sequence>
<proteinExistence type="predicted"/>
<dbReference type="InParanoid" id="A0A0C3DUZ8"/>
<dbReference type="HOGENOM" id="CLU_1327083_0_0_1"/>
<name>A0A0C3DUZ8_9AGAM</name>
<accession>A0A0C3DUZ8</accession>
<gene>
    <name evidence="1" type="ORF">SCLCIDRAFT_974872</name>
</gene>
<evidence type="ECO:0000313" key="1">
    <source>
        <dbReference type="EMBL" id="KIM59984.1"/>
    </source>
</evidence>
<organism evidence="1 2">
    <name type="scientific">Scleroderma citrinum Foug A</name>
    <dbReference type="NCBI Taxonomy" id="1036808"/>
    <lineage>
        <taxon>Eukaryota</taxon>
        <taxon>Fungi</taxon>
        <taxon>Dikarya</taxon>
        <taxon>Basidiomycota</taxon>
        <taxon>Agaricomycotina</taxon>
        <taxon>Agaricomycetes</taxon>
        <taxon>Agaricomycetidae</taxon>
        <taxon>Boletales</taxon>
        <taxon>Sclerodermatineae</taxon>
        <taxon>Sclerodermataceae</taxon>
        <taxon>Scleroderma</taxon>
    </lineage>
</organism>
<dbReference type="EMBL" id="KN822067">
    <property type="protein sequence ID" value="KIM59984.1"/>
    <property type="molecule type" value="Genomic_DNA"/>
</dbReference>
<dbReference type="AlphaFoldDB" id="A0A0C3DUZ8"/>
<protein>
    <submittedName>
        <fullName evidence="1">Uncharacterized protein</fullName>
    </submittedName>
</protein>
<dbReference type="Proteomes" id="UP000053989">
    <property type="component" value="Unassembled WGS sequence"/>
</dbReference>
<keyword evidence="2" id="KW-1185">Reference proteome</keyword>
<evidence type="ECO:0000313" key="2">
    <source>
        <dbReference type="Proteomes" id="UP000053989"/>
    </source>
</evidence>
<reference evidence="2" key="2">
    <citation type="submission" date="2015-01" db="EMBL/GenBank/DDBJ databases">
        <title>Evolutionary Origins and Diversification of the Mycorrhizal Mutualists.</title>
        <authorList>
            <consortium name="DOE Joint Genome Institute"/>
            <consortium name="Mycorrhizal Genomics Consortium"/>
            <person name="Kohler A."/>
            <person name="Kuo A."/>
            <person name="Nagy L.G."/>
            <person name="Floudas D."/>
            <person name="Copeland A."/>
            <person name="Barry K.W."/>
            <person name="Cichocki N."/>
            <person name="Veneault-Fourrey C."/>
            <person name="LaButti K."/>
            <person name="Lindquist E.A."/>
            <person name="Lipzen A."/>
            <person name="Lundell T."/>
            <person name="Morin E."/>
            <person name="Murat C."/>
            <person name="Riley R."/>
            <person name="Ohm R."/>
            <person name="Sun H."/>
            <person name="Tunlid A."/>
            <person name="Henrissat B."/>
            <person name="Grigoriev I.V."/>
            <person name="Hibbett D.S."/>
            <person name="Martin F."/>
        </authorList>
    </citation>
    <scope>NUCLEOTIDE SEQUENCE [LARGE SCALE GENOMIC DNA]</scope>
    <source>
        <strain evidence="2">Foug A</strain>
    </source>
</reference>
<reference evidence="1 2" key="1">
    <citation type="submission" date="2014-04" db="EMBL/GenBank/DDBJ databases">
        <authorList>
            <consortium name="DOE Joint Genome Institute"/>
            <person name="Kuo A."/>
            <person name="Kohler A."/>
            <person name="Nagy L.G."/>
            <person name="Floudas D."/>
            <person name="Copeland A."/>
            <person name="Barry K.W."/>
            <person name="Cichocki N."/>
            <person name="Veneault-Fourrey C."/>
            <person name="LaButti K."/>
            <person name="Lindquist E.A."/>
            <person name="Lipzen A."/>
            <person name="Lundell T."/>
            <person name="Morin E."/>
            <person name="Murat C."/>
            <person name="Sun H."/>
            <person name="Tunlid A."/>
            <person name="Henrissat B."/>
            <person name="Grigoriev I.V."/>
            <person name="Hibbett D.S."/>
            <person name="Martin F."/>
            <person name="Nordberg H.P."/>
            <person name="Cantor M.N."/>
            <person name="Hua S.X."/>
        </authorList>
    </citation>
    <scope>NUCLEOTIDE SEQUENCE [LARGE SCALE GENOMIC DNA]</scope>
    <source>
        <strain evidence="1 2">Foug A</strain>
    </source>
</reference>